<keyword evidence="4 7" id="KW-0285">Flavoprotein</keyword>
<comment type="function">
    <text evidence="7">Low-potential electron donor to a number of redox enzymes.</text>
</comment>
<evidence type="ECO:0000313" key="10">
    <source>
        <dbReference type="Proteomes" id="UP000027997"/>
    </source>
</evidence>
<protein>
    <recommendedName>
        <fullName evidence="7">Flavodoxin</fullName>
    </recommendedName>
</protein>
<keyword evidence="5 7" id="KW-0288">FMN</keyword>
<comment type="similarity">
    <text evidence="2 7">Belongs to the flavodoxin family.</text>
</comment>
<dbReference type="Proteomes" id="UP000027997">
    <property type="component" value="Unassembled WGS sequence"/>
</dbReference>
<evidence type="ECO:0000256" key="6">
    <source>
        <dbReference type="ARBA" id="ARBA00022982"/>
    </source>
</evidence>
<proteinExistence type="inferred from homology"/>
<gene>
    <name evidence="9" type="ORF">GV64_18475</name>
</gene>
<keyword evidence="10" id="KW-1185">Reference proteome</keyword>
<dbReference type="Pfam" id="PF00258">
    <property type="entry name" value="Flavodoxin_1"/>
    <property type="match status" value="1"/>
</dbReference>
<keyword evidence="3 7" id="KW-0813">Transport</keyword>
<dbReference type="NCBIfam" id="NF006739">
    <property type="entry name" value="PRK09267.1-5"/>
    <property type="match status" value="1"/>
</dbReference>
<dbReference type="PRINTS" id="PR00369">
    <property type="entry name" value="FLAVODOXIN"/>
</dbReference>
<organism evidence="9 10">
    <name type="scientific">Endozoicomonas elysicola</name>
    <dbReference type="NCBI Taxonomy" id="305900"/>
    <lineage>
        <taxon>Bacteria</taxon>
        <taxon>Pseudomonadati</taxon>
        <taxon>Pseudomonadota</taxon>
        <taxon>Gammaproteobacteria</taxon>
        <taxon>Oceanospirillales</taxon>
        <taxon>Endozoicomonadaceae</taxon>
        <taxon>Endozoicomonas</taxon>
    </lineage>
</organism>
<dbReference type="InterPro" id="IPR001094">
    <property type="entry name" value="Flavdoxin-like"/>
</dbReference>
<keyword evidence="6 7" id="KW-0249">Electron transport</keyword>
<comment type="caution">
    <text evidence="9">The sequence shown here is derived from an EMBL/GenBank/DDBJ whole genome shotgun (WGS) entry which is preliminary data.</text>
</comment>
<evidence type="ECO:0000256" key="3">
    <source>
        <dbReference type="ARBA" id="ARBA00022448"/>
    </source>
</evidence>
<dbReference type="GO" id="GO:0009055">
    <property type="term" value="F:electron transfer activity"/>
    <property type="evidence" value="ECO:0007669"/>
    <property type="project" value="UniProtKB-UniRule"/>
</dbReference>
<dbReference type="EMBL" id="JOJP01000001">
    <property type="protein sequence ID" value="KEI72448.1"/>
    <property type="molecule type" value="Genomic_DNA"/>
</dbReference>
<dbReference type="AlphaFoldDB" id="A0A081KE72"/>
<dbReference type="NCBIfam" id="TIGR01752">
    <property type="entry name" value="flav_long"/>
    <property type="match status" value="1"/>
</dbReference>
<accession>A0A081KE72</accession>
<evidence type="ECO:0000256" key="5">
    <source>
        <dbReference type="ARBA" id="ARBA00022643"/>
    </source>
</evidence>
<dbReference type="InterPro" id="IPR008254">
    <property type="entry name" value="Flavodoxin/NO_synth"/>
</dbReference>
<evidence type="ECO:0000256" key="7">
    <source>
        <dbReference type="PIRNR" id="PIRNR038996"/>
    </source>
</evidence>
<dbReference type="eggNOG" id="COG0716">
    <property type="taxonomic scope" value="Bacteria"/>
</dbReference>
<evidence type="ECO:0000259" key="8">
    <source>
        <dbReference type="PROSITE" id="PS50902"/>
    </source>
</evidence>
<feature type="domain" description="Flavodoxin-like" evidence="8">
    <location>
        <begin position="4"/>
        <end position="161"/>
    </location>
</feature>
<dbReference type="PROSITE" id="PS50902">
    <property type="entry name" value="FLAVODOXIN_LIKE"/>
    <property type="match status" value="1"/>
</dbReference>
<dbReference type="PIRSF" id="PIRSF038996">
    <property type="entry name" value="FldA"/>
    <property type="match status" value="1"/>
</dbReference>
<evidence type="ECO:0000256" key="4">
    <source>
        <dbReference type="ARBA" id="ARBA00022630"/>
    </source>
</evidence>
<dbReference type="PANTHER" id="PTHR42809">
    <property type="entry name" value="FLAVODOXIN 2"/>
    <property type="match status" value="1"/>
</dbReference>
<evidence type="ECO:0000313" key="9">
    <source>
        <dbReference type="EMBL" id="KEI72448.1"/>
    </source>
</evidence>
<dbReference type="Gene3D" id="3.40.50.360">
    <property type="match status" value="1"/>
</dbReference>
<dbReference type="SUPFAM" id="SSF52218">
    <property type="entry name" value="Flavoproteins"/>
    <property type="match status" value="1"/>
</dbReference>
<evidence type="ECO:0000256" key="1">
    <source>
        <dbReference type="ARBA" id="ARBA00001917"/>
    </source>
</evidence>
<reference evidence="9 10" key="1">
    <citation type="submission" date="2014-06" db="EMBL/GenBank/DDBJ databases">
        <title>Whole Genome Sequences of Three Symbiotic Endozoicomonas Bacteria.</title>
        <authorList>
            <person name="Neave M.J."/>
            <person name="Apprill A."/>
            <person name="Voolstra C.R."/>
        </authorList>
    </citation>
    <scope>NUCLEOTIDE SEQUENCE [LARGE SCALE GENOMIC DNA]</scope>
    <source>
        <strain evidence="9 10">DSM 22380</strain>
    </source>
</reference>
<dbReference type="InterPro" id="IPR029039">
    <property type="entry name" value="Flavoprotein-like_sf"/>
</dbReference>
<sequence>MATIAVIYGSDTGNTRRISEIIAARLKVDCLDVADCSAESLTDYEMLIMGAPTVNQGELQSDWDYFMPDLEDADLSGIRVALFGLGDQKEYGDTFVDALDNLAEAVEQSGAELVGQWPVEGYEFTESRAVRGNHFVGLALDEDNQPELTGQRLQQWLESMNLGN</sequence>
<name>A0A081KE72_9GAMM</name>
<evidence type="ECO:0000256" key="2">
    <source>
        <dbReference type="ARBA" id="ARBA00005267"/>
    </source>
</evidence>
<dbReference type="InterPro" id="IPR050619">
    <property type="entry name" value="Flavodoxin"/>
</dbReference>
<dbReference type="RefSeq" id="WP_020584793.1">
    <property type="nucleotide sequence ID" value="NZ_JOJP01000001.1"/>
</dbReference>
<dbReference type="PANTHER" id="PTHR42809:SF1">
    <property type="entry name" value="FLAVODOXIN 1"/>
    <property type="match status" value="1"/>
</dbReference>
<dbReference type="InterPro" id="IPR010086">
    <property type="entry name" value="Flavodoxin_lc"/>
</dbReference>
<dbReference type="STRING" id="305900.GV64_18475"/>
<comment type="cofactor">
    <cofactor evidence="1 7">
        <name>FMN</name>
        <dbReference type="ChEBI" id="CHEBI:58210"/>
    </cofactor>
</comment>
<dbReference type="GO" id="GO:0010181">
    <property type="term" value="F:FMN binding"/>
    <property type="evidence" value="ECO:0007669"/>
    <property type="project" value="UniProtKB-UniRule"/>
</dbReference>